<evidence type="ECO:0000256" key="7">
    <source>
        <dbReference type="ARBA" id="ARBA00023163"/>
    </source>
</evidence>
<reference evidence="11" key="1">
    <citation type="submission" date="2020-10" db="EMBL/GenBank/DDBJ databases">
        <authorList>
            <person name="Gilroy R."/>
        </authorList>
    </citation>
    <scope>NUCLEOTIDE SEQUENCE</scope>
    <source>
        <strain evidence="11">CHK123-3438</strain>
    </source>
</reference>
<keyword evidence="5 10" id="KW-0808">Transferase</keyword>
<gene>
    <name evidence="10" type="primary">rpoZ</name>
    <name evidence="11" type="ORF">IAB60_13900</name>
</gene>
<dbReference type="GO" id="GO:0006351">
    <property type="term" value="P:DNA-templated transcription"/>
    <property type="evidence" value="ECO:0007669"/>
    <property type="project" value="UniProtKB-UniRule"/>
</dbReference>
<protein>
    <recommendedName>
        <fullName evidence="3 10">DNA-directed RNA polymerase subunit omega</fullName>
        <shortName evidence="10">RNAP omega subunit</shortName>
        <ecNumber evidence="2 10">2.7.7.6</ecNumber>
    </recommendedName>
    <alternativeName>
        <fullName evidence="10">RNA polymerase omega subunit</fullName>
    </alternativeName>
    <alternativeName>
        <fullName evidence="8 10">Transcriptase subunit omega</fullName>
    </alternativeName>
</protein>
<comment type="caution">
    <text evidence="11">The sequence shown here is derived from an EMBL/GenBank/DDBJ whole genome shotgun (WGS) entry which is preliminary data.</text>
</comment>
<proteinExistence type="inferred from homology"/>
<dbReference type="EC" id="2.7.7.6" evidence="2 10"/>
<dbReference type="PANTHER" id="PTHR34476">
    <property type="entry name" value="DNA-DIRECTED RNA POLYMERASE SUBUNIT OMEGA"/>
    <property type="match status" value="1"/>
</dbReference>
<keyword evidence="4 10" id="KW-0240">DNA-directed RNA polymerase</keyword>
<evidence type="ECO:0000256" key="3">
    <source>
        <dbReference type="ARBA" id="ARBA00013725"/>
    </source>
</evidence>
<dbReference type="Pfam" id="PF01192">
    <property type="entry name" value="RNA_pol_Rpb6"/>
    <property type="match status" value="1"/>
</dbReference>
<evidence type="ECO:0000256" key="9">
    <source>
        <dbReference type="ARBA" id="ARBA00048552"/>
    </source>
</evidence>
<dbReference type="SMART" id="SM01409">
    <property type="entry name" value="RNA_pol_Rpb6"/>
    <property type="match status" value="1"/>
</dbReference>
<accession>A0A9D1KGS8</accession>
<evidence type="ECO:0000313" key="12">
    <source>
        <dbReference type="Proteomes" id="UP000886860"/>
    </source>
</evidence>
<dbReference type="InterPro" id="IPR003716">
    <property type="entry name" value="DNA-dir_RNA_pol_omega"/>
</dbReference>
<evidence type="ECO:0000313" key="11">
    <source>
        <dbReference type="EMBL" id="HIT43165.1"/>
    </source>
</evidence>
<dbReference type="EMBL" id="DVKS01000230">
    <property type="protein sequence ID" value="HIT43165.1"/>
    <property type="molecule type" value="Genomic_DNA"/>
</dbReference>
<keyword evidence="7 10" id="KW-0804">Transcription</keyword>
<evidence type="ECO:0000256" key="1">
    <source>
        <dbReference type="ARBA" id="ARBA00006711"/>
    </source>
</evidence>
<dbReference type="InterPro" id="IPR006110">
    <property type="entry name" value="Pol_omega/Rpo6/RPB6"/>
</dbReference>
<dbReference type="HAMAP" id="MF_00366">
    <property type="entry name" value="RNApol_bact_RpoZ"/>
    <property type="match status" value="1"/>
</dbReference>
<comment type="similarity">
    <text evidence="1 10">Belongs to the RNA polymerase subunit omega family.</text>
</comment>
<dbReference type="AlphaFoldDB" id="A0A9D1KGS8"/>
<organism evidence="11 12">
    <name type="scientific">Candidatus Caccovicinus merdipullorum</name>
    <dbReference type="NCBI Taxonomy" id="2840724"/>
    <lineage>
        <taxon>Bacteria</taxon>
        <taxon>Bacillati</taxon>
        <taxon>Bacillota</taxon>
        <taxon>Clostridia</taxon>
        <taxon>Eubacteriales</taxon>
        <taxon>Candidatus Caccovicinus</taxon>
    </lineage>
</organism>
<keyword evidence="6 10" id="KW-0548">Nucleotidyltransferase</keyword>
<evidence type="ECO:0000256" key="4">
    <source>
        <dbReference type="ARBA" id="ARBA00022478"/>
    </source>
</evidence>
<sequence length="123" mass="13487">MLRPSYTDLIEAVNSDIEPGEQPVVQSRYSIVIAASKRARQLIDGAEPLVGGSYGKKPLSVAVDELYKGKVKILTDEDAAEQSLDTEETLEELEELDLETEETREQLAEELAGFDGDAQSSNE</sequence>
<dbReference type="SUPFAM" id="SSF63562">
    <property type="entry name" value="RPB6/omega subunit-like"/>
    <property type="match status" value="1"/>
</dbReference>
<dbReference type="InterPro" id="IPR036161">
    <property type="entry name" value="RPB6/omega-like_sf"/>
</dbReference>
<evidence type="ECO:0000256" key="2">
    <source>
        <dbReference type="ARBA" id="ARBA00012418"/>
    </source>
</evidence>
<comment type="function">
    <text evidence="10">Promotes RNA polymerase assembly. Latches the N- and C-terminal regions of the beta' subunit thereby facilitating its interaction with the beta and alpha subunits.</text>
</comment>
<dbReference type="GO" id="GO:0003677">
    <property type="term" value="F:DNA binding"/>
    <property type="evidence" value="ECO:0007669"/>
    <property type="project" value="UniProtKB-UniRule"/>
</dbReference>
<evidence type="ECO:0000256" key="8">
    <source>
        <dbReference type="ARBA" id="ARBA00029924"/>
    </source>
</evidence>
<dbReference type="PANTHER" id="PTHR34476:SF1">
    <property type="entry name" value="DNA-DIRECTED RNA POLYMERASE SUBUNIT OMEGA"/>
    <property type="match status" value="1"/>
</dbReference>
<evidence type="ECO:0000256" key="5">
    <source>
        <dbReference type="ARBA" id="ARBA00022679"/>
    </source>
</evidence>
<comment type="subunit">
    <text evidence="10">The RNAP catalytic core consists of 2 alpha, 1 beta, 1 beta' and 1 omega subunit. When a sigma factor is associated with the core the holoenzyme is formed, which can initiate transcription.</text>
</comment>
<reference evidence="11" key="2">
    <citation type="journal article" date="2021" name="PeerJ">
        <title>Extensive microbial diversity within the chicken gut microbiome revealed by metagenomics and culture.</title>
        <authorList>
            <person name="Gilroy R."/>
            <person name="Ravi A."/>
            <person name="Getino M."/>
            <person name="Pursley I."/>
            <person name="Horton D.L."/>
            <person name="Alikhan N.F."/>
            <person name="Baker D."/>
            <person name="Gharbi K."/>
            <person name="Hall N."/>
            <person name="Watson M."/>
            <person name="Adriaenssens E.M."/>
            <person name="Foster-Nyarko E."/>
            <person name="Jarju S."/>
            <person name="Secka A."/>
            <person name="Antonio M."/>
            <person name="Oren A."/>
            <person name="Chaudhuri R.R."/>
            <person name="La Ragione R."/>
            <person name="Hildebrand F."/>
            <person name="Pallen M.J."/>
        </authorList>
    </citation>
    <scope>NUCLEOTIDE SEQUENCE</scope>
    <source>
        <strain evidence="11">CHK123-3438</strain>
    </source>
</reference>
<comment type="catalytic activity">
    <reaction evidence="9 10">
        <text>RNA(n) + a ribonucleoside 5'-triphosphate = RNA(n+1) + diphosphate</text>
        <dbReference type="Rhea" id="RHEA:21248"/>
        <dbReference type="Rhea" id="RHEA-COMP:14527"/>
        <dbReference type="Rhea" id="RHEA-COMP:17342"/>
        <dbReference type="ChEBI" id="CHEBI:33019"/>
        <dbReference type="ChEBI" id="CHEBI:61557"/>
        <dbReference type="ChEBI" id="CHEBI:140395"/>
        <dbReference type="EC" id="2.7.7.6"/>
    </reaction>
</comment>
<dbReference type="Proteomes" id="UP000886860">
    <property type="component" value="Unassembled WGS sequence"/>
</dbReference>
<name>A0A9D1KGS8_9FIRM</name>
<dbReference type="GO" id="GO:0003899">
    <property type="term" value="F:DNA-directed RNA polymerase activity"/>
    <property type="evidence" value="ECO:0007669"/>
    <property type="project" value="UniProtKB-UniRule"/>
</dbReference>
<evidence type="ECO:0000256" key="6">
    <source>
        <dbReference type="ARBA" id="ARBA00022695"/>
    </source>
</evidence>
<evidence type="ECO:0000256" key="10">
    <source>
        <dbReference type="HAMAP-Rule" id="MF_00366"/>
    </source>
</evidence>
<dbReference type="NCBIfam" id="TIGR00690">
    <property type="entry name" value="rpoZ"/>
    <property type="match status" value="1"/>
</dbReference>
<dbReference type="Gene3D" id="3.90.940.10">
    <property type="match status" value="1"/>
</dbReference>
<dbReference type="GO" id="GO:0000428">
    <property type="term" value="C:DNA-directed RNA polymerase complex"/>
    <property type="evidence" value="ECO:0007669"/>
    <property type="project" value="UniProtKB-KW"/>
</dbReference>